<gene>
    <name evidence="1" type="ORF">LCGC14_1237580</name>
</gene>
<dbReference type="EMBL" id="LAZR01006658">
    <property type="protein sequence ID" value="KKM90545.1"/>
    <property type="molecule type" value="Genomic_DNA"/>
</dbReference>
<name>A0A0F9NNZ8_9ZZZZ</name>
<proteinExistence type="predicted"/>
<organism evidence="1">
    <name type="scientific">marine sediment metagenome</name>
    <dbReference type="NCBI Taxonomy" id="412755"/>
    <lineage>
        <taxon>unclassified sequences</taxon>
        <taxon>metagenomes</taxon>
        <taxon>ecological metagenomes</taxon>
    </lineage>
</organism>
<accession>A0A0F9NNZ8</accession>
<sequence length="90" mass="10597">MSKTNMYLKIYYSEPGSKSMKILAEVNKSQLYHLENNWVELINYNRKLINKYDITQLKLLDEVGEIDLAMIRSEKFLPPQVEALEISDNE</sequence>
<dbReference type="AlphaFoldDB" id="A0A0F9NNZ8"/>
<protein>
    <submittedName>
        <fullName evidence="1">Uncharacterized protein</fullName>
    </submittedName>
</protein>
<comment type="caution">
    <text evidence="1">The sequence shown here is derived from an EMBL/GenBank/DDBJ whole genome shotgun (WGS) entry which is preliminary data.</text>
</comment>
<evidence type="ECO:0000313" key="1">
    <source>
        <dbReference type="EMBL" id="KKM90545.1"/>
    </source>
</evidence>
<reference evidence="1" key="1">
    <citation type="journal article" date="2015" name="Nature">
        <title>Complex archaea that bridge the gap between prokaryotes and eukaryotes.</title>
        <authorList>
            <person name="Spang A."/>
            <person name="Saw J.H."/>
            <person name="Jorgensen S.L."/>
            <person name="Zaremba-Niedzwiedzka K."/>
            <person name="Martijn J."/>
            <person name="Lind A.E."/>
            <person name="van Eijk R."/>
            <person name="Schleper C."/>
            <person name="Guy L."/>
            <person name="Ettema T.J."/>
        </authorList>
    </citation>
    <scope>NUCLEOTIDE SEQUENCE</scope>
</reference>